<proteinExistence type="predicted"/>
<gene>
    <name evidence="2" type="ORF">HK413_00250</name>
</gene>
<dbReference type="Proteomes" id="UP000566071">
    <property type="component" value="Unassembled WGS sequence"/>
</dbReference>
<evidence type="ECO:0008006" key="4">
    <source>
        <dbReference type="Google" id="ProtNLM"/>
    </source>
</evidence>
<sequence length="63" mass="6773">MKNSFKIAAIALVMASFVACKGKSTTTTDSVKTDSVKTDTTVKVDTAKKDTTKKILLRKCSLC</sequence>
<name>A0ABX1W1B0_9SPHI</name>
<feature type="signal peptide" evidence="1">
    <location>
        <begin position="1"/>
        <end position="21"/>
    </location>
</feature>
<dbReference type="PROSITE" id="PS51257">
    <property type="entry name" value="PROKAR_LIPOPROTEIN"/>
    <property type="match status" value="1"/>
</dbReference>
<keyword evidence="1" id="KW-0732">Signal</keyword>
<feature type="chain" id="PRO_5046168256" description="Coproporphyrinogen III oxidase" evidence="1">
    <location>
        <begin position="22"/>
        <end position="63"/>
    </location>
</feature>
<evidence type="ECO:0000313" key="3">
    <source>
        <dbReference type="Proteomes" id="UP000566071"/>
    </source>
</evidence>
<keyword evidence="3" id="KW-1185">Reference proteome</keyword>
<evidence type="ECO:0000256" key="1">
    <source>
        <dbReference type="SAM" id="SignalP"/>
    </source>
</evidence>
<reference evidence="2 3" key="1">
    <citation type="submission" date="2020-05" db="EMBL/GenBank/DDBJ databases">
        <authorList>
            <person name="Khan S.A."/>
            <person name="Jeon C.O."/>
            <person name="Chun B.H."/>
        </authorList>
    </citation>
    <scope>NUCLEOTIDE SEQUENCE [LARGE SCALE GENOMIC DNA]</scope>
    <source>
        <strain evidence="2 3">S1162</strain>
    </source>
</reference>
<accession>A0ABX1W1B0</accession>
<protein>
    <recommendedName>
        <fullName evidence="4">Coproporphyrinogen III oxidase</fullName>
    </recommendedName>
</protein>
<evidence type="ECO:0000313" key="2">
    <source>
        <dbReference type="EMBL" id="NNU33019.1"/>
    </source>
</evidence>
<dbReference type="EMBL" id="JABFCR010000001">
    <property type="protein sequence ID" value="NNU33019.1"/>
    <property type="molecule type" value="Genomic_DNA"/>
</dbReference>
<comment type="caution">
    <text evidence="2">The sequence shown here is derived from an EMBL/GenBank/DDBJ whole genome shotgun (WGS) entry which is preliminary data.</text>
</comment>
<organism evidence="2 3">
    <name type="scientific">Mucilaginibacter humi</name>
    <dbReference type="NCBI Taxonomy" id="2732510"/>
    <lineage>
        <taxon>Bacteria</taxon>
        <taxon>Pseudomonadati</taxon>
        <taxon>Bacteroidota</taxon>
        <taxon>Sphingobacteriia</taxon>
        <taxon>Sphingobacteriales</taxon>
        <taxon>Sphingobacteriaceae</taxon>
        <taxon>Mucilaginibacter</taxon>
    </lineage>
</organism>